<feature type="region of interest" description="Disordered" evidence="1">
    <location>
        <begin position="229"/>
        <end position="248"/>
    </location>
</feature>
<evidence type="ECO:0000313" key="2">
    <source>
        <dbReference type="EMBL" id="MBB5270923.1"/>
    </source>
</evidence>
<comment type="caution">
    <text evidence="2">The sequence shown here is derived from an EMBL/GenBank/DDBJ whole genome shotgun (WGS) entry which is preliminary data.</text>
</comment>
<sequence length="248" mass="26835">MDGANRDAVQPKASPDDGIPVRGPRPGAAAEPTPQSVDRLAALRAAGASELDPIGLRYLEALSRRTQAATGAPRRLLELRLEAAMAQAADRLQRSREADAGRGLRRAVAEAGLAPLRALNQRLRELGQPVTAVAPEGEAGPEGEVGPLPGAARELKGLRGFRRTWSRISAENLVRRAVDRQPENAGPLNSHMLVLRSLELMQELSPDYLQRFLSRLDALLWLEQADAQRAAAAEPKAPRRGRRKKDAT</sequence>
<evidence type="ECO:0000313" key="3">
    <source>
        <dbReference type="Proteomes" id="UP000532440"/>
    </source>
</evidence>
<name>A0A7W8HGN8_9BURK</name>
<dbReference type="EMBL" id="JACHGB010000002">
    <property type="protein sequence ID" value="MBB5270923.1"/>
    <property type="molecule type" value="Genomic_DNA"/>
</dbReference>
<dbReference type="RefSeq" id="WP_183964728.1">
    <property type="nucleotide sequence ID" value="NZ_BAABEW010000010.1"/>
</dbReference>
<proteinExistence type="predicted"/>
<dbReference type="Pfam" id="PF11445">
    <property type="entry name" value="DUF2894"/>
    <property type="match status" value="1"/>
</dbReference>
<gene>
    <name evidence="2" type="ORF">HNQ70_000927</name>
</gene>
<organism evidence="2 3">
    <name type="scientific">Quisquiliibacterium transsilvanicum</name>
    <dbReference type="NCBI Taxonomy" id="1549638"/>
    <lineage>
        <taxon>Bacteria</taxon>
        <taxon>Pseudomonadati</taxon>
        <taxon>Pseudomonadota</taxon>
        <taxon>Betaproteobacteria</taxon>
        <taxon>Burkholderiales</taxon>
        <taxon>Burkholderiaceae</taxon>
        <taxon>Quisquiliibacterium</taxon>
    </lineage>
</organism>
<dbReference type="Proteomes" id="UP000532440">
    <property type="component" value="Unassembled WGS sequence"/>
</dbReference>
<keyword evidence="3" id="KW-1185">Reference proteome</keyword>
<evidence type="ECO:0000256" key="1">
    <source>
        <dbReference type="SAM" id="MobiDB-lite"/>
    </source>
</evidence>
<protein>
    <recommendedName>
        <fullName evidence="4">DUF2894 domain-containing protein</fullName>
    </recommendedName>
</protein>
<dbReference type="InterPro" id="IPR021549">
    <property type="entry name" value="DUF2894"/>
</dbReference>
<feature type="compositionally biased region" description="Basic residues" evidence="1">
    <location>
        <begin position="238"/>
        <end position="248"/>
    </location>
</feature>
<reference evidence="2 3" key="1">
    <citation type="submission" date="2020-08" db="EMBL/GenBank/DDBJ databases">
        <title>Genomic Encyclopedia of Type Strains, Phase IV (KMG-IV): sequencing the most valuable type-strain genomes for metagenomic binning, comparative biology and taxonomic classification.</title>
        <authorList>
            <person name="Goeker M."/>
        </authorList>
    </citation>
    <scope>NUCLEOTIDE SEQUENCE [LARGE SCALE GENOMIC DNA]</scope>
    <source>
        <strain evidence="2 3">DSM 29781</strain>
    </source>
</reference>
<accession>A0A7W8HGN8</accession>
<evidence type="ECO:0008006" key="4">
    <source>
        <dbReference type="Google" id="ProtNLM"/>
    </source>
</evidence>
<feature type="region of interest" description="Disordered" evidence="1">
    <location>
        <begin position="1"/>
        <end position="36"/>
    </location>
</feature>
<dbReference type="AlphaFoldDB" id="A0A7W8HGN8"/>